<keyword evidence="14" id="KW-1185">Reference proteome</keyword>
<gene>
    <name evidence="13" type="ORF">HMPREF1476_00150</name>
</gene>
<dbReference type="SUPFAM" id="SSF53474">
    <property type="entry name" value="alpha/beta-Hydrolases"/>
    <property type="match status" value="1"/>
</dbReference>
<comment type="catalytic activity">
    <reaction evidence="9">
        <text>molybdopterin + ATP + H(+) = adenylyl-molybdopterin + diphosphate</text>
        <dbReference type="Rhea" id="RHEA:31331"/>
        <dbReference type="ChEBI" id="CHEBI:15378"/>
        <dbReference type="ChEBI" id="CHEBI:30616"/>
        <dbReference type="ChEBI" id="CHEBI:33019"/>
        <dbReference type="ChEBI" id="CHEBI:58698"/>
        <dbReference type="ChEBI" id="CHEBI:62727"/>
        <dbReference type="EC" id="2.7.7.75"/>
    </reaction>
</comment>
<protein>
    <recommendedName>
        <fullName evidence="4">Molybdopterin adenylyltransferase</fullName>
        <ecNumber evidence="3">2.7.7.75</ecNumber>
    </recommendedName>
</protein>
<feature type="compositionally biased region" description="Pro residues" evidence="11">
    <location>
        <begin position="238"/>
        <end position="248"/>
    </location>
</feature>
<evidence type="ECO:0000256" key="3">
    <source>
        <dbReference type="ARBA" id="ARBA00012509"/>
    </source>
</evidence>
<evidence type="ECO:0000256" key="2">
    <source>
        <dbReference type="ARBA" id="ARBA00006112"/>
    </source>
</evidence>
<dbReference type="PROSITE" id="PS01078">
    <property type="entry name" value="MOCF_BIOSYNTHESIS_1"/>
    <property type="match status" value="1"/>
</dbReference>
<dbReference type="InterPro" id="IPR051920">
    <property type="entry name" value="MPT_Adenylyltrnsfr/MoaC-Rel"/>
</dbReference>
<dbReference type="Pfam" id="PF02230">
    <property type="entry name" value="Abhydrolase_2"/>
    <property type="match status" value="1"/>
</dbReference>
<dbReference type="InterPro" id="IPR003140">
    <property type="entry name" value="PLipase/COase/thioEstase"/>
</dbReference>
<evidence type="ECO:0000256" key="9">
    <source>
        <dbReference type="ARBA" id="ARBA00051131"/>
    </source>
</evidence>
<keyword evidence="6" id="KW-0547">Nucleotide-binding</keyword>
<accession>S3C6R7</accession>
<feature type="region of interest" description="Disordered" evidence="11">
    <location>
        <begin position="198"/>
        <end position="252"/>
    </location>
</feature>
<evidence type="ECO:0000256" key="4">
    <source>
        <dbReference type="ARBA" id="ARBA00013491"/>
    </source>
</evidence>
<dbReference type="CDD" id="cd00886">
    <property type="entry name" value="MogA_MoaB"/>
    <property type="match status" value="1"/>
</dbReference>
<dbReference type="PANTHER" id="PTHR43764:SF1">
    <property type="entry name" value="MOLYBDOPTERIN MOLYBDOTRANSFERASE"/>
    <property type="match status" value="1"/>
</dbReference>
<dbReference type="UniPathway" id="UPA00344"/>
<dbReference type="GO" id="GO:0005524">
    <property type="term" value="F:ATP binding"/>
    <property type="evidence" value="ECO:0007669"/>
    <property type="project" value="UniProtKB-KW"/>
</dbReference>
<evidence type="ECO:0000256" key="11">
    <source>
        <dbReference type="SAM" id="MobiDB-lite"/>
    </source>
</evidence>
<evidence type="ECO:0000256" key="10">
    <source>
        <dbReference type="ARBA" id="ARBA00058212"/>
    </source>
</evidence>
<dbReference type="NCBIfam" id="TIGR00177">
    <property type="entry name" value="molyb_syn"/>
    <property type="match status" value="1"/>
</dbReference>
<dbReference type="Pfam" id="PF00994">
    <property type="entry name" value="MoCF_biosynth"/>
    <property type="match status" value="1"/>
</dbReference>
<comment type="function">
    <text evidence="10">Catalyzes the adenylation of molybdopterin as part of the biosynthesis of the molybdenum-cofactor.</text>
</comment>
<dbReference type="InterPro" id="IPR008284">
    <property type="entry name" value="MoCF_biosynth_CS"/>
</dbReference>
<dbReference type="GO" id="GO:0061598">
    <property type="term" value="F:molybdopterin adenylyltransferase activity"/>
    <property type="evidence" value="ECO:0007669"/>
    <property type="project" value="UniProtKB-EC"/>
</dbReference>
<keyword evidence="7" id="KW-0067">ATP-binding</keyword>
<evidence type="ECO:0000256" key="8">
    <source>
        <dbReference type="ARBA" id="ARBA00023150"/>
    </source>
</evidence>
<evidence type="ECO:0000313" key="14">
    <source>
        <dbReference type="Proteomes" id="UP000014400"/>
    </source>
</evidence>
<dbReference type="EMBL" id="ATCF01000004">
    <property type="protein sequence ID" value="EPE01918.1"/>
    <property type="molecule type" value="Genomic_DNA"/>
</dbReference>
<dbReference type="Gene3D" id="3.40.980.10">
    <property type="entry name" value="MoaB/Mog-like domain"/>
    <property type="match status" value="1"/>
</dbReference>
<evidence type="ECO:0000256" key="6">
    <source>
        <dbReference type="ARBA" id="ARBA00022741"/>
    </source>
</evidence>
<evidence type="ECO:0000256" key="5">
    <source>
        <dbReference type="ARBA" id="ARBA00022679"/>
    </source>
</evidence>
<reference evidence="13 14" key="1">
    <citation type="submission" date="2013-04" db="EMBL/GenBank/DDBJ databases">
        <title>The Genome Sequence of Sutterella wadsworthensis HGA0223.</title>
        <authorList>
            <consortium name="The Broad Institute Genomics Platform"/>
            <person name="Earl A."/>
            <person name="Ward D."/>
            <person name="Feldgarden M."/>
            <person name="Gevers D."/>
            <person name="Schmidt T.M."/>
            <person name="Dover J."/>
            <person name="Dai D."/>
            <person name="Walker B."/>
            <person name="Young S."/>
            <person name="Zeng Q."/>
            <person name="Gargeya S."/>
            <person name="Fitzgerald M."/>
            <person name="Haas B."/>
            <person name="Abouelleil A."/>
            <person name="Allen A.W."/>
            <person name="Alvarado L."/>
            <person name="Arachchi H.M."/>
            <person name="Berlin A.M."/>
            <person name="Chapman S.B."/>
            <person name="Gainer-Dewar J."/>
            <person name="Goldberg J."/>
            <person name="Griggs A."/>
            <person name="Gujja S."/>
            <person name="Hansen M."/>
            <person name="Howarth C."/>
            <person name="Imamovic A."/>
            <person name="Ireland A."/>
            <person name="Larimer J."/>
            <person name="McCowan C."/>
            <person name="Murphy C."/>
            <person name="Pearson M."/>
            <person name="Poon T.W."/>
            <person name="Priest M."/>
            <person name="Roberts A."/>
            <person name="Saif S."/>
            <person name="Shea T."/>
            <person name="Sisk P."/>
            <person name="Sykes S."/>
            <person name="Wortman J."/>
            <person name="Nusbaum C."/>
            <person name="Birren B."/>
        </authorList>
    </citation>
    <scope>NUCLEOTIDE SEQUENCE [LARGE SCALE GENOMIC DNA]</scope>
    <source>
        <strain evidence="13 14">HGA0223</strain>
    </source>
</reference>
<dbReference type="SMART" id="SM00852">
    <property type="entry name" value="MoCF_biosynth"/>
    <property type="match status" value="1"/>
</dbReference>
<dbReference type="eggNOG" id="COG0400">
    <property type="taxonomic scope" value="Bacteria"/>
</dbReference>
<dbReference type="Proteomes" id="UP000014400">
    <property type="component" value="Unassembled WGS sequence"/>
</dbReference>
<comment type="caution">
    <text evidence="13">The sequence shown here is derived from an EMBL/GenBank/DDBJ whole genome shotgun (WGS) entry which is preliminary data.</text>
</comment>
<dbReference type="GO" id="GO:0016787">
    <property type="term" value="F:hydrolase activity"/>
    <property type="evidence" value="ECO:0007669"/>
    <property type="project" value="InterPro"/>
</dbReference>
<keyword evidence="5" id="KW-0808">Transferase</keyword>
<comment type="pathway">
    <text evidence="1">Cofactor biosynthesis; molybdopterin biosynthesis.</text>
</comment>
<dbReference type="InterPro" id="IPR029058">
    <property type="entry name" value="AB_hydrolase_fold"/>
</dbReference>
<dbReference type="eggNOG" id="COG0521">
    <property type="taxonomic scope" value="Bacteria"/>
</dbReference>
<proteinExistence type="inferred from homology"/>
<dbReference type="SUPFAM" id="SSF53218">
    <property type="entry name" value="Molybdenum cofactor biosynthesis proteins"/>
    <property type="match status" value="1"/>
</dbReference>
<dbReference type="PATRIC" id="fig|1203554.3.peg.142"/>
<dbReference type="GO" id="GO:0006777">
    <property type="term" value="P:Mo-molybdopterin cofactor biosynthetic process"/>
    <property type="evidence" value="ECO:0007669"/>
    <property type="project" value="UniProtKB-KW"/>
</dbReference>
<dbReference type="FunFam" id="3.40.980.10:FF:000005">
    <property type="entry name" value="Molybdopterin biosynthesis mog protein"/>
    <property type="match status" value="1"/>
</dbReference>
<dbReference type="AlphaFoldDB" id="S3C6R7"/>
<organism evidence="13 14">
    <name type="scientific">Sutterella wadsworthensis HGA0223</name>
    <dbReference type="NCBI Taxonomy" id="1203554"/>
    <lineage>
        <taxon>Bacteria</taxon>
        <taxon>Pseudomonadati</taxon>
        <taxon>Pseudomonadota</taxon>
        <taxon>Betaproteobacteria</taxon>
        <taxon>Burkholderiales</taxon>
        <taxon>Sutterellaceae</taxon>
        <taxon>Sutterella</taxon>
    </lineage>
</organism>
<dbReference type="STRING" id="1203554.HMPREF1476_00150"/>
<dbReference type="PANTHER" id="PTHR43764">
    <property type="entry name" value="MOLYBDENUM COFACTOR BIOSYNTHESIS"/>
    <property type="match status" value="1"/>
</dbReference>
<dbReference type="InterPro" id="IPR001453">
    <property type="entry name" value="MoaB/Mog_dom"/>
</dbReference>
<evidence type="ECO:0000256" key="7">
    <source>
        <dbReference type="ARBA" id="ARBA00022840"/>
    </source>
</evidence>
<dbReference type="InterPro" id="IPR036425">
    <property type="entry name" value="MoaB/Mog-like_dom_sf"/>
</dbReference>
<keyword evidence="8" id="KW-0501">Molybdenum cofactor biosynthesis</keyword>
<feature type="domain" description="MoaB/Mog" evidence="12">
    <location>
        <begin position="14"/>
        <end position="164"/>
    </location>
</feature>
<dbReference type="EC" id="2.7.7.75" evidence="3"/>
<evidence type="ECO:0000313" key="13">
    <source>
        <dbReference type="EMBL" id="EPE01918.1"/>
    </source>
</evidence>
<evidence type="ECO:0000259" key="12">
    <source>
        <dbReference type="SMART" id="SM00852"/>
    </source>
</evidence>
<evidence type="ECO:0000256" key="1">
    <source>
        <dbReference type="ARBA" id="ARBA00005046"/>
    </source>
</evidence>
<comment type="similarity">
    <text evidence="2">Belongs to the MoaB/Mog family.</text>
</comment>
<dbReference type="NCBIfam" id="NF006932">
    <property type="entry name" value="PRK09417.1"/>
    <property type="match status" value="1"/>
</dbReference>
<dbReference type="Gene3D" id="3.40.50.1820">
    <property type="entry name" value="alpha/beta hydrolase"/>
    <property type="match status" value="1"/>
</dbReference>
<dbReference type="HOGENOM" id="CLU_045253_0_0_4"/>
<sequence>MKPPRSADNELILGLVSVSDRASQGIYEDKGIPALEAWCRKAVKTPVKIHKRLIADERFDIEKTLRELVDIVGCDLILTTGGTGPARRDVTPEATLAVATREMPGFGEQMRAISGHFVPTAILSRQVGVLRETPDHAALILNLPGQPKAIAETLEGLKDESGKSLVNGIFAAVPYCIDLIGGPYIETNEDVVKAFRPKSARRTVSQSADSVKETAAAAPKAEPKAEHKPATAAAPQSAPQPAPQPQPKTPAFAPKDILTVMPRSGARPRLTCVWLHGMGVDNSDFAPFADEIEHVGGPACRFVLPNAPMRTLSRSPDYPPLRAWYDIPGRNIDDAEDEFGIRASSARVAQLIDELEAEGVPRHTIVLGGFSQGAAISLFTGLRLAGPIGGICALSGYLPLAGRLFSEAAPAARRTPIFIAHGDFDSVVPAVMAERSAEVIAQIDPTLITRTYPIDHEVCANEMRDIAAFLNSIAQHA</sequence>
<name>S3C6R7_9BURK</name>